<evidence type="ECO:0008006" key="4">
    <source>
        <dbReference type="Google" id="ProtNLM"/>
    </source>
</evidence>
<name>A0ABW9MFN1_9FIRM</name>
<organism evidence="2 3">
    <name type="scientific">Anaerococcus kampingae</name>
    <dbReference type="NCBI Taxonomy" id="3115614"/>
    <lineage>
        <taxon>Bacteria</taxon>
        <taxon>Bacillati</taxon>
        <taxon>Bacillota</taxon>
        <taxon>Tissierellia</taxon>
        <taxon>Tissierellales</taxon>
        <taxon>Peptoniphilaceae</taxon>
        <taxon>Anaerococcus</taxon>
    </lineage>
</organism>
<keyword evidence="1" id="KW-0732">Signal</keyword>
<accession>A0ABW9MFN1</accession>
<dbReference type="PROSITE" id="PS51257">
    <property type="entry name" value="PROKAR_LIPOPROTEIN"/>
    <property type="match status" value="1"/>
</dbReference>
<dbReference type="Proteomes" id="UP001637994">
    <property type="component" value="Unassembled WGS sequence"/>
</dbReference>
<gene>
    <name evidence="2" type="ORF">ACCQ42_08655</name>
</gene>
<comment type="caution">
    <text evidence="2">The sequence shown here is derived from an EMBL/GenBank/DDBJ whole genome shotgun (WGS) entry which is preliminary data.</text>
</comment>
<sequence>MKKKIFGILALAFILSSCSMVKNDIDFLLRQGKIRAGKASEDYAKDILGDDYFDYENEDEDVLEDEDIDEIDNDEEILEKDENGNATIKDGQDTIKKNDQFDLFADLQGKILYDCLVDSGEKIYFRKDGNFDGSCYYGDGQNMSYALFKGQFANPKKIDDNTYTVRLTKFSYQTPKSGSFEENGVTTKYVDAHNFNQGMLGEEFTFHLPASKITDLENKGYTVDLYYKPDYPDGKAGAYMLSKKHHKEYTDIKDLVFMKEYPDVKKGNIDEKNSNVFELGKQFPKISNEEPTSQANAPKKTQGINDKTEVFFSHSDQICMSEMILENYKEEKKQAIGGVKDLEGSLKFLDTGSHVLYNLEQSKNFKDMFEDKTLSDIDLDSKDKQPIIKVLGNIRDKKEIKPKSDTDIKITTYTLLASKRTGEKILISLDYCGDIDTATFIQEDGSELVKTWAIPMGVYKVKDKDLGEVTVYKFAAGEGTQQAAYEIYGDTYGF</sequence>
<protein>
    <recommendedName>
        <fullName evidence="4">Lipoprotein</fullName>
    </recommendedName>
</protein>
<proteinExistence type="predicted"/>
<keyword evidence="3" id="KW-1185">Reference proteome</keyword>
<evidence type="ECO:0000313" key="3">
    <source>
        <dbReference type="Proteomes" id="UP001637994"/>
    </source>
</evidence>
<evidence type="ECO:0000256" key="1">
    <source>
        <dbReference type="SAM" id="SignalP"/>
    </source>
</evidence>
<feature type="signal peptide" evidence="1">
    <location>
        <begin position="1"/>
        <end position="22"/>
    </location>
</feature>
<dbReference type="RefSeq" id="WP_410035943.1">
    <property type="nucleotide sequence ID" value="NZ_JBGMEF010000037.1"/>
</dbReference>
<evidence type="ECO:0000313" key="2">
    <source>
        <dbReference type="EMBL" id="MFO3667838.1"/>
    </source>
</evidence>
<feature type="chain" id="PRO_5045421039" description="Lipoprotein" evidence="1">
    <location>
        <begin position="23"/>
        <end position="494"/>
    </location>
</feature>
<dbReference type="EMBL" id="JBGMEF010000037">
    <property type="protein sequence ID" value="MFO3667838.1"/>
    <property type="molecule type" value="Genomic_DNA"/>
</dbReference>
<reference evidence="2 3" key="1">
    <citation type="journal article" date="2025" name="Anaerobe">
        <title>Description of Anaerococcus kampingiae sp. nov., Anaerococcus groningensis sp. nov., Anaerococcus martiniensis sp. nov., and Anaerococcus cruorum sp. nov., isolated from human clinical specimens.</title>
        <authorList>
            <person name="Boiten K.E."/>
            <person name="Meijer J."/>
            <person name="van Wezel E.M."/>
            <person name="Veloo A.C.M."/>
        </authorList>
    </citation>
    <scope>NUCLEOTIDE SEQUENCE [LARGE SCALE GENOMIC DNA]</scope>
    <source>
        <strain evidence="2 3">ENR0874</strain>
    </source>
</reference>